<dbReference type="EMBL" id="HBUF01015702">
    <property type="protein sequence ID" value="CAG6609688.1"/>
    <property type="molecule type" value="Transcribed_RNA"/>
</dbReference>
<dbReference type="InterPro" id="IPR029058">
    <property type="entry name" value="AB_hydrolase_fold"/>
</dbReference>
<dbReference type="PANTHER" id="PTHR43329">
    <property type="entry name" value="EPOXIDE HYDROLASE"/>
    <property type="match status" value="1"/>
</dbReference>
<dbReference type="Gene3D" id="3.40.50.1820">
    <property type="entry name" value="alpha/beta hydrolase"/>
    <property type="match status" value="1"/>
</dbReference>
<dbReference type="PRINTS" id="PR00412">
    <property type="entry name" value="EPOXHYDRLASE"/>
</dbReference>
<name>A0A8D8TXG9_9HEMI</name>
<evidence type="ECO:0000313" key="5">
    <source>
        <dbReference type="EMBL" id="CAG6694666.1"/>
    </source>
</evidence>
<reference evidence="5" key="1">
    <citation type="submission" date="2021-05" db="EMBL/GenBank/DDBJ databases">
        <authorList>
            <person name="Alioto T."/>
            <person name="Alioto T."/>
            <person name="Gomez Garrido J."/>
        </authorList>
    </citation>
    <scope>NUCLEOTIDE SEQUENCE</scope>
</reference>
<comment type="similarity">
    <text evidence="2">Belongs to the AB hydrolase superfamily. Epoxide hydrolase family.</text>
</comment>
<dbReference type="SUPFAM" id="SSF53474">
    <property type="entry name" value="alpha/beta-Hydrolases"/>
    <property type="match status" value="1"/>
</dbReference>
<keyword evidence="3" id="KW-1133">Transmembrane helix</keyword>
<sequence length="405" mass="46921">MSVAFDNFPYRIVTISFIEFLKIHIFSFIWGIWTIMKQILWRLFSKQKNKDHKESAPTCLVDNSFGQHLYVKLKGVKFHYVDTGDKQKPVILFLHGFPDFWISWSSQVPALMEYFRVICLDLKGFGDSDKPLSRSNYKVKILLQELHNFITTLNISSCHIVGHDIGALLGWYLVSLYPQHVKKFVAISCPHPNLYWTQQLSKNCLFNSRWIQFSQLPHLPEQHALDFNFVNKCYQHLSSNDKYKNAYLEAYKYTFSRKEDWTGPLNYFRNLPFNRLKNASSAGRDINKVKVPTLLLTGSTDSCVSLESIVRSTDFVEQFTLKIVDKSSHYPHQQQPEQVNRLLLNFLIDENQLASKQVSQQTGLVGKMYGAVTNTVKYGNQVIENVQKTTNNVVSKAFYFGPSQL</sequence>
<dbReference type="EMBL" id="HBUF01319216">
    <property type="protein sequence ID" value="CAG6694662.1"/>
    <property type="molecule type" value="Transcribed_RNA"/>
</dbReference>
<keyword evidence="1 5" id="KW-0378">Hydrolase</keyword>
<dbReference type="EMBL" id="HBUF01381757">
    <property type="protein sequence ID" value="CAG6730572.1"/>
    <property type="molecule type" value="Transcribed_RNA"/>
</dbReference>
<dbReference type="EMBL" id="HBUF01319214">
    <property type="protein sequence ID" value="CAG6694658.1"/>
    <property type="molecule type" value="Transcribed_RNA"/>
</dbReference>
<evidence type="ECO:0000259" key="4">
    <source>
        <dbReference type="Pfam" id="PF00561"/>
    </source>
</evidence>
<keyword evidence="3" id="KW-0472">Membrane</keyword>
<dbReference type="EMBL" id="HBUF01319215">
    <property type="protein sequence ID" value="CAG6694660.1"/>
    <property type="molecule type" value="Transcribed_RNA"/>
</dbReference>
<evidence type="ECO:0000256" key="2">
    <source>
        <dbReference type="ARBA" id="ARBA00038334"/>
    </source>
</evidence>
<dbReference type="EMBL" id="HBUF01319217">
    <property type="protein sequence ID" value="CAG6694664.1"/>
    <property type="molecule type" value="Transcribed_RNA"/>
</dbReference>
<proteinExistence type="inferred from homology"/>
<dbReference type="InterPro" id="IPR000639">
    <property type="entry name" value="Epox_hydrolase-like"/>
</dbReference>
<organism evidence="5">
    <name type="scientific">Cacopsylla melanoneura</name>
    <dbReference type="NCBI Taxonomy" id="428564"/>
    <lineage>
        <taxon>Eukaryota</taxon>
        <taxon>Metazoa</taxon>
        <taxon>Ecdysozoa</taxon>
        <taxon>Arthropoda</taxon>
        <taxon>Hexapoda</taxon>
        <taxon>Insecta</taxon>
        <taxon>Pterygota</taxon>
        <taxon>Neoptera</taxon>
        <taxon>Paraneoptera</taxon>
        <taxon>Hemiptera</taxon>
        <taxon>Sternorrhyncha</taxon>
        <taxon>Psylloidea</taxon>
        <taxon>Psyllidae</taxon>
        <taxon>Psyllinae</taxon>
        <taxon>Cacopsylla</taxon>
    </lineage>
</organism>
<keyword evidence="3" id="KW-0812">Transmembrane</keyword>
<dbReference type="InterPro" id="IPR000073">
    <property type="entry name" value="AB_hydrolase_1"/>
</dbReference>
<accession>A0A8D8TXG9</accession>
<dbReference type="EMBL" id="HBUF01381756">
    <property type="protein sequence ID" value="CAG6730570.1"/>
    <property type="molecule type" value="Transcribed_RNA"/>
</dbReference>
<dbReference type="EMBL" id="HBUF01319218">
    <property type="protein sequence ID" value="CAG6694666.1"/>
    <property type="molecule type" value="Transcribed_RNA"/>
</dbReference>
<protein>
    <submittedName>
        <fullName evidence="5">Epoxide hydrolase 4</fullName>
    </submittedName>
</protein>
<dbReference type="GO" id="GO:0004301">
    <property type="term" value="F:epoxide hydrolase activity"/>
    <property type="evidence" value="ECO:0007669"/>
    <property type="project" value="UniProtKB-ARBA"/>
</dbReference>
<dbReference type="EMBL" id="HBUF01015701">
    <property type="protein sequence ID" value="CAG6609686.1"/>
    <property type="molecule type" value="Transcribed_RNA"/>
</dbReference>
<dbReference type="AlphaFoldDB" id="A0A8D8TXG9"/>
<dbReference type="EMBL" id="HBUF01548320">
    <property type="protein sequence ID" value="CAG6757933.1"/>
    <property type="molecule type" value="Transcribed_RNA"/>
</dbReference>
<evidence type="ECO:0000256" key="1">
    <source>
        <dbReference type="ARBA" id="ARBA00022801"/>
    </source>
</evidence>
<evidence type="ECO:0000256" key="3">
    <source>
        <dbReference type="SAM" id="Phobius"/>
    </source>
</evidence>
<feature type="domain" description="AB hydrolase-1" evidence="4">
    <location>
        <begin position="89"/>
        <end position="332"/>
    </location>
</feature>
<feature type="transmembrane region" description="Helical" evidence="3">
    <location>
        <begin position="12"/>
        <end position="36"/>
    </location>
</feature>
<dbReference type="Pfam" id="PF00561">
    <property type="entry name" value="Abhydrolase_1"/>
    <property type="match status" value="1"/>
</dbReference>